<organism evidence="1 2">
    <name type="scientific">Necator americanus</name>
    <name type="common">Human hookworm</name>
    <dbReference type="NCBI Taxonomy" id="51031"/>
    <lineage>
        <taxon>Eukaryota</taxon>
        <taxon>Metazoa</taxon>
        <taxon>Ecdysozoa</taxon>
        <taxon>Nematoda</taxon>
        <taxon>Chromadorea</taxon>
        <taxon>Rhabditida</taxon>
        <taxon>Rhabditina</taxon>
        <taxon>Rhabditomorpha</taxon>
        <taxon>Strongyloidea</taxon>
        <taxon>Ancylostomatidae</taxon>
        <taxon>Bunostominae</taxon>
        <taxon>Necator</taxon>
    </lineage>
</organism>
<reference evidence="2" key="1">
    <citation type="journal article" date="2014" name="Nat. Genet.">
        <title>Genome of the human hookworm Necator americanus.</title>
        <authorList>
            <person name="Tang Y.T."/>
            <person name="Gao X."/>
            <person name="Rosa B.A."/>
            <person name="Abubucker S."/>
            <person name="Hallsworth-Pepin K."/>
            <person name="Martin J."/>
            <person name="Tyagi R."/>
            <person name="Heizer E."/>
            <person name="Zhang X."/>
            <person name="Bhonagiri-Palsikar V."/>
            <person name="Minx P."/>
            <person name="Warren W.C."/>
            <person name="Wang Q."/>
            <person name="Zhan B."/>
            <person name="Hotez P.J."/>
            <person name="Sternberg P.W."/>
            <person name="Dougall A."/>
            <person name="Gaze S.T."/>
            <person name="Mulvenna J."/>
            <person name="Sotillo J."/>
            <person name="Ranganathan S."/>
            <person name="Rabelo E.M."/>
            <person name="Wilson R.K."/>
            <person name="Felgner P.L."/>
            <person name="Bethony J."/>
            <person name="Hawdon J.M."/>
            <person name="Gasser R.B."/>
            <person name="Loukas A."/>
            <person name="Mitreva M."/>
        </authorList>
    </citation>
    <scope>NUCLEOTIDE SEQUENCE [LARGE SCALE GENOMIC DNA]</scope>
</reference>
<accession>W2SPU4</accession>
<sequence>VPMVATAAMEEDHGEAIDRTIDHLPTTVDTGRMVDTGHMDLTTD</sequence>
<dbReference type="AlphaFoldDB" id="W2SPU4"/>
<dbReference type="EMBL" id="KI667393">
    <property type="protein sequence ID" value="ETN71665.1"/>
    <property type="molecule type" value="Genomic_DNA"/>
</dbReference>
<evidence type="ECO:0000313" key="1">
    <source>
        <dbReference type="EMBL" id="ETN71665.1"/>
    </source>
</evidence>
<dbReference type="Proteomes" id="UP000053676">
    <property type="component" value="Unassembled WGS sequence"/>
</dbReference>
<feature type="non-terminal residue" evidence="1">
    <location>
        <position position="44"/>
    </location>
</feature>
<proteinExistence type="predicted"/>
<dbReference type="KEGG" id="nai:NECAME_19240"/>
<keyword evidence="2" id="KW-1185">Reference proteome</keyword>
<feature type="non-terminal residue" evidence="1">
    <location>
        <position position="1"/>
    </location>
</feature>
<protein>
    <submittedName>
        <fullName evidence="1">Uncharacterized protein</fullName>
    </submittedName>
</protein>
<name>W2SPU4_NECAM</name>
<evidence type="ECO:0000313" key="2">
    <source>
        <dbReference type="Proteomes" id="UP000053676"/>
    </source>
</evidence>
<gene>
    <name evidence="1" type="ORF">NECAME_19240</name>
</gene>